<sequence length="195" mass="21301">MLQFSFFSYSSFCIFFFFLIVTPQVKPSIATAFSVDIINQTCKICAEESTFFSYSLCLASLQTIPVSHAANLQGLALIAMELALENATNTVSSIEKLLRSGGFDPFALACLKDCFKLYSDSVVTLIDATGAFLTGQYVSANVWLSAVMEATSTCEEGFTEKEGEVSPLTKENYNLFQLCDIALCIIHLLSLAVHS</sequence>
<evidence type="ECO:0000313" key="1">
    <source>
        <dbReference type="EMBL" id="KAJ4728771.1"/>
    </source>
</evidence>
<name>A0ACC1YZ37_MELAZ</name>
<protein>
    <submittedName>
        <fullName evidence="1">Pectinesterase inhibitor</fullName>
    </submittedName>
</protein>
<accession>A0ACC1YZ37</accession>
<proteinExistence type="predicted"/>
<organism evidence="1 2">
    <name type="scientific">Melia azedarach</name>
    <name type="common">Chinaberry tree</name>
    <dbReference type="NCBI Taxonomy" id="155640"/>
    <lineage>
        <taxon>Eukaryota</taxon>
        <taxon>Viridiplantae</taxon>
        <taxon>Streptophyta</taxon>
        <taxon>Embryophyta</taxon>
        <taxon>Tracheophyta</taxon>
        <taxon>Spermatophyta</taxon>
        <taxon>Magnoliopsida</taxon>
        <taxon>eudicotyledons</taxon>
        <taxon>Gunneridae</taxon>
        <taxon>Pentapetalae</taxon>
        <taxon>rosids</taxon>
        <taxon>malvids</taxon>
        <taxon>Sapindales</taxon>
        <taxon>Meliaceae</taxon>
        <taxon>Melia</taxon>
    </lineage>
</organism>
<evidence type="ECO:0000313" key="2">
    <source>
        <dbReference type="Proteomes" id="UP001164539"/>
    </source>
</evidence>
<reference evidence="1 2" key="1">
    <citation type="journal article" date="2023" name="Science">
        <title>Complex scaffold remodeling in plant triterpene biosynthesis.</title>
        <authorList>
            <person name="De La Pena R."/>
            <person name="Hodgson H."/>
            <person name="Liu J.C."/>
            <person name="Stephenson M.J."/>
            <person name="Martin A.C."/>
            <person name="Owen C."/>
            <person name="Harkess A."/>
            <person name="Leebens-Mack J."/>
            <person name="Jimenez L.E."/>
            <person name="Osbourn A."/>
            <person name="Sattely E.S."/>
        </authorList>
    </citation>
    <scope>NUCLEOTIDE SEQUENCE [LARGE SCALE GENOMIC DNA]</scope>
    <source>
        <strain evidence="2">cv. JPN11</strain>
        <tissue evidence="1">Leaf</tissue>
    </source>
</reference>
<keyword evidence="2" id="KW-1185">Reference proteome</keyword>
<comment type="caution">
    <text evidence="1">The sequence shown here is derived from an EMBL/GenBank/DDBJ whole genome shotgun (WGS) entry which is preliminary data.</text>
</comment>
<dbReference type="EMBL" id="CM051394">
    <property type="protein sequence ID" value="KAJ4728771.1"/>
    <property type="molecule type" value="Genomic_DNA"/>
</dbReference>
<gene>
    <name evidence="1" type="ORF">OWV82_001656</name>
</gene>
<dbReference type="Proteomes" id="UP001164539">
    <property type="component" value="Chromosome 1"/>
</dbReference>